<sequence>MHRSDPDSREADTSGGLDQRMLDQRMVDEWPDEPMLDESAQVLNEQDSQTLDSRAPETALIAPEAEDISPSSHSSTVVVSGTSRSAPGIVSAVLNANTRVPPVSTSRSRTLLRWQPLPPNLPAPPPPIPPAAPPAPRPFQLRPVDPSIASNRFPAAHDRFDAPIPSAVPGVLQVSAPSDSSSSGGPASSSVSSGPPSSDPPSRGPPLSGSSALDASSSTFDYIDDPFIALVTKREVRPFRSGTANGQYTLWYTSTGRFDLPSPPPNLRLRPGYLYLHGNTLTGDMQVWLWRQDRSWSDVVWEGMPHPTIRDRYLWYRSKFEPSWVTRHTYVTYRGRQKRDEIERDVDDDEFDDAM</sequence>
<feature type="compositionally biased region" description="Basic and acidic residues" evidence="1">
    <location>
        <begin position="1"/>
        <end position="12"/>
    </location>
</feature>
<feature type="compositionally biased region" description="Low complexity" evidence="1">
    <location>
        <begin position="174"/>
        <end position="196"/>
    </location>
</feature>
<feature type="compositionally biased region" description="Pro residues" evidence="1">
    <location>
        <begin position="116"/>
        <end position="137"/>
    </location>
</feature>
<dbReference type="Proteomes" id="UP000230002">
    <property type="component" value="Unassembled WGS sequence"/>
</dbReference>
<feature type="compositionally biased region" description="Polar residues" evidence="1">
    <location>
        <begin position="41"/>
        <end position="52"/>
    </location>
</feature>
<dbReference type="OrthoDB" id="2803716at2759"/>
<feature type="compositionally biased region" description="Polar residues" evidence="1">
    <location>
        <begin position="100"/>
        <end position="109"/>
    </location>
</feature>
<proteinExistence type="predicted"/>
<evidence type="ECO:0000313" key="3">
    <source>
        <dbReference type="Proteomes" id="UP000230002"/>
    </source>
</evidence>
<evidence type="ECO:0000313" key="2">
    <source>
        <dbReference type="EMBL" id="PIL33627.1"/>
    </source>
</evidence>
<evidence type="ECO:0000256" key="1">
    <source>
        <dbReference type="SAM" id="MobiDB-lite"/>
    </source>
</evidence>
<protein>
    <submittedName>
        <fullName evidence="2">Uncharacterized protein</fullName>
    </submittedName>
</protein>
<dbReference type="EMBL" id="AYKW01000007">
    <property type="protein sequence ID" value="PIL33627.1"/>
    <property type="molecule type" value="Genomic_DNA"/>
</dbReference>
<comment type="caution">
    <text evidence="2">The sequence shown here is derived from an EMBL/GenBank/DDBJ whole genome shotgun (WGS) entry which is preliminary data.</text>
</comment>
<organism evidence="2 3">
    <name type="scientific">Ganoderma sinense ZZ0214-1</name>
    <dbReference type="NCBI Taxonomy" id="1077348"/>
    <lineage>
        <taxon>Eukaryota</taxon>
        <taxon>Fungi</taxon>
        <taxon>Dikarya</taxon>
        <taxon>Basidiomycota</taxon>
        <taxon>Agaricomycotina</taxon>
        <taxon>Agaricomycetes</taxon>
        <taxon>Polyporales</taxon>
        <taxon>Polyporaceae</taxon>
        <taxon>Ganoderma</taxon>
    </lineage>
</organism>
<gene>
    <name evidence="2" type="ORF">GSI_04250</name>
</gene>
<dbReference type="AlphaFoldDB" id="A0A2G8SIT5"/>
<name>A0A2G8SIT5_9APHY</name>
<reference evidence="2 3" key="1">
    <citation type="journal article" date="2015" name="Sci. Rep.">
        <title>Chromosome-level genome map provides insights into diverse defense mechanisms in the medicinal fungus Ganoderma sinense.</title>
        <authorList>
            <person name="Zhu Y."/>
            <person name="Xu J."/>
            <person name="Sun C."/>
            <person name="Zhou S."/>
            <person name="Xu H."/>
            <person name="Nelson D.R."/>
            <person name="Qian J."/>
            <person name="Song J."/>
            <person name="Luo H."/>
            <person name="Xiang L."/>
            <person name="Li Y."/>
            <person name="Xu Z."/>
            <person name="Ji A."/>
            <person name="Wang L."/>
            <person name="Lu S."/>
            <person name="Hayward A."/>
            <person name="Sun W."/>
            <person name="Li X."/>
            <person name="Schwartz D.C."/>
            <person name="Wang Y."/>
            <person name="Chen S."/>
        </authorList>
    </citation>
    <scope>NUCLEOTIDE SEQUENCE [LARGE SCALE GENOMIC DNA]</scope>
    <source>
        <strain evidence="2 3">ZZ0214-1</strain>
    </source>
</reference>
<feature type="region of interest" description="Disordered" evidence="1">
    <location>
        <begin position="170"/>
        <end position="213"/>
    </location>
</feature>
<keyword evidence="3" id="KW-1185">Reference proteome</keyword>
<feature type="compositionally biased region" description="Low complexity" evidence="1">
    <location>
        <begin position="69"/>
        <end position="80"/>
    </location>
</feature>
<accession>A0A2G8SIT5</accession>
<feature type="region of interest" description="Disordered" evidence="1">
    <location>
        <begin position="100"/>
        <end position="150"/>
    </location>
</feature>
<feature type="region of interest" description="Disordered" evidence="1">
    <location>
        <begin position="1"/>
        <end position="80"/>
    </location>
</feature>